<dbReference type="Proteomes" id="UP000887574">
    <property type="component" value="Unplaced"/>
</dbReference>
<dbReference type="AlphaFoldDB" id="A0A915D2V5"/>
<accession>A0A915D2V5</accession>
<keyword evidence="1" id="KW-1185">Reference proteome</keyword>
<name>A0A915D2V5_9BILA</name>
<sequence length="252" mass="28754">MNFPPVGPSIMWYFFEMINSWSRLPLFSPSIPPTILPTTDFFKLKWIEMKAERAQGNNIYVNDITSYIGNRHLLRLDVCDVLNTSTLTPTSLRFEWSISGVDDYILISTVAGFNCSQVVQVDKEATPASSPNFSKNKLGIVLALHPPNALFYGSSQLNRLGRYLKEEIRPKQVIMPWYFDMSKNEQGQLSTNCEDLSAITVENLKKAEILILRRLNRLITETGRKFGWKVMGDQVDELFSSRGMCSKNSLIR</sequence>
<reference evidence="2" key="1">
    <citation type="submission" date="2022-11" db="UniProtKB">
        <authorList>
            <consortium name="WormBaseParasite"/>
        </authorList>
    </citation>
    <scope>IDENTIFICATION</scope>
</reference>
<dbReference type="WBParaSite" id="jg14842">
    <property type="protein sequence ID" value="jg14842"/>
    <property type="gene ID" value="jg14842"/>
</dbReference>
<proteinExistence type="predicted"/>
<organism evidence="1 2">
    <name type="scientific">Ditylenchus dipsaci</name>
    <dbReference type="NCBI Taxonomy" id="166011"/>
    <lineage>
        <taxon>Eukaryota</taxon>
        <taxon>Metazoa</taxon>
        <taxon>Ecdysozoa</taxon>
        <taxon>Nematoda</taxon>
        <taxon>Chromadorea</taxon>
        <taxon>Rhabditida</taxon>
        <taxon>Tylenchina</taxon>
        <taxon>Tylenchomorpha</taxon>
        <taxon>Sphaerularioidea</taxon>
        <taxon>Anguinidae</taxon>
        <taxon>Anguininae</taxon>
        <taxon>Ditylenchus</taxon>
    </lineage>
</organism>
<evidence type="ECO:0000313" key="1">
    <source>
        <dbReference type="Proteomes" id="UP000887574"/>
    </source>
</evidence>
<evidence type="ECO:0000313" key="2">
    <source>
        <dbReference type="WBParaSite" id="jg14842"/>
    </source>
</evidence>
<protein>
    <submittedName>
        <fullName evidence="2">Uncharacterized protein</fullName>
    </submittedName>
</protein>